<evidence type="ECO:0008006" key="4">
    <source>
        <dbReference type="Google" id="ProtNLM"/>
    </source>
</evidence>
<dbReference type="InterPro" id="IPR039145">
    <property type="entry name" value="Ribosomal_mL40_metazoa/plant"/>
</dbReference>
<evidence type="ECO:0000313" key="2">
    <source>
        <dbReference type="EMBL" id="GKV31624.1"/>
    </source>
</evidence>
<gene>
    <name evidence="2" type="ORF">SLEP1_g40298</name>
</gene>
<dbReference type="PANTHER" id="PTHR13359:SF2">
    <property type="entry name" value="LARGE RIBOSOMAL SUBUNIT PROTEIN ML40"/>
    <property type="match status" value="1"/>
</dbReference>
<dbReference type="AlphaFoldDB" id="A0AAV5L357"/>
<sequence length="231" mass="25874">MIRISKPKPLLTLTHQLLQRCTVSGTAKGKAKLKSGQPLKRSKISSKKGGPQKDGDSSGQGGRIQDEKQRLYHECLNAPTPVRHLTPRERAREVEREKMGLMSKERQREVEILKKGGRKALGVPDDPMIIGTPGLDLITLGLVDADKIPKYELTVEDGRRLAKEYSRVLMRKHRARQAAESTLLRLKKEAIEALPEKLKQAALVPDLAPFPANRFMATLTPPIEGYIEKMY</sequence>
<accession>A0AAV5L357</accession>
<organism evidence="2 3">
    <name type="scientific">Rubroshorea leprosula</name>
    <dbReference type="NCBI Taxonomy" id="152421"/>
    <lineage>
        <taxon>Eukaryota</taxon>
        <taxon>Viridiplantae</taxon>
        <taxon>Streptophyta</taxon>
        <taxon>Embryophyta</taxon>
        <taxon>Tracheophyta</taxon>
        <taxon>Spermatophyta</taxon>
        <taxon>Magnoliopsida</taxon>
        <taxon>eudicotyledons</taxon>
        <taxon>Gunneridae</taxon>
        <taxon>Pentapetalae</taxon>
        <taxon>rosids</taxon>
        <taxon>malvids</taxon>
        <taxon>Malvales</taxon>
        <taxon>Dipterocarpaceae</taxon>
        <taxon>Rubroshorea</taxon>
    </lineage>
</organism>
<dbReference type="PANTHER" id="PTHR13359">
    <property type="entry name" value="39S RIBOSOMAL PROTEIN L40, MITOCHONDRIAL"/>
    <property type="match status" value="1"/>
</dbReference>
<evidence type="ECO:0000256" key="1">
    <source>
        <dbReference type="SAM" id="MobiDB-lite"/>
    </source>
</evidence>
<comment type="caution">
    <text evidence="2">The sequence shown here is derived from an EMBL/GenBank/DDBJ whole genome shotgun (WGS) entry which is preliminary data.</text>
</comment>
<feature type="region of interest" description="Disordered" evidence="1">
    <location>
        <begin position="25"/>
        <end position="63"/>
    </location>
</feature>
<dbReference type="Proteomes" id="UP001054252">
    <property type="component" value="Unassembled WGS sequence"/>
</dbReference>
<keyword evidence="3" id="KW-1185">Reference proteome</keyword>
<dbReference type="EMBL" id="BPVZ01000092">
    <property type="protein sequence ID" value="GKV31624.1"/>
    <property type="molecule type" value="Genomic_DNA"/>
</dbReference>
<evidence type="ECO:0000313" key="3">
    <source>
        <dbReference type="Proteomes" id="UP001054252"/>
    </source>
</evidence>
<name>A0AAV5L357_9ROSI</name>
<reference evidence="2 3" key="1">
    <citation type="journal article" date="2021" name="Commun. Biol.">
        <title>The genome of Shorea leprosula (Dipterocarpaceae) highlights the ecological relevance of drought in aseasonal tropical rainforests.</title>
        <authorList>
            <person name="Ng K.K.S."/>
            <person name="Kobayashi M.J."/>
            <person name="Fawcett J.A."/>
            <person name="Hatakeyama M."/>
            <person name="Paape T."/>
            <person name="Ng C.H."/>
            <person name="Ang C.C."/>
            <person name="Tnah L.H."/>
            <person name="Lee C.T."/>
            <person name="Nishiyama T."/>
            <person name="Sese J."/>
            <person name="O'Brien M.J."/>
            <person name="Copetti D."/>
            <person name="Mohd Noor M.I."/>
            <person name="Ong R.C."/>
            <person name="Putra M."/>
            <person name="Sireger I.Z."/>
            <person name="Indrioko S."/>
            <person name="Kosugi Y."/>
            <person name="Izuno A."/>
            <person name="Isagi Y."/>
            <person name="Lee S.L."/>
            <person name="Shimizu K.K."/>
        </authorList>
    </citation>
    <scope>NUCLEOTIDE SEQUENCE [LARGE SCALE GENOMIC DNA]</scope>
    <source>
        <strain evidence="2">214</strain>
    </source>
</reference>
<proteinExistence type="predicted"/>
<dbReference type="GO" id="GO:0005762">
    <property type="term" value="C:mitochondrial large ribosomal subunit"/>
    <property type="evidence" value="ECO:0007669"/>
    <property type="project" value="InterPro"/>
</dbReference>
<protein>
    <recommendedName>
        <fullName evidence="4">Copper ion binding</fullName>
    </recommendedName>
</protein>